<sequence>MFNINKPLFIAFLDLEKAFDNVKWTKLFKIMEDIGIDYNDRKIIHNLYINKIAVIKAEKDNNQVEAKIAKG</sequence>
<reference evidence="1 2" key="1">
    <citation type="submission" date="2019-08" db="EMBL/GenBank/DDBJ databases">
        <authorList>
            <person name="Alioto T."/>
            <person name="Alioto T."/>
            <person name="Gomez Garrido J."/>
        </authorList>
    </citation>
    <scope>NUCLEOTIDE SEQUENCE [LARGE SCALE GENOMIC DNA]</scope>
</reference>
<accession>A0A5E4MUP4</accession>
<keyword evidence="1" id="KW-0548">Nucleotidyltransferase</keyword>
<proteinExistence type="predicted"/>
<evidence type="ECO:0000313" key="2">
    <source>
        <dbReference type="Proteomes" id="UP000325440"/>
    </source>
</evidence>
<evidence type="ECO:0000313" key="1">
    <source>
        <dbReference type="EMBL" id="VVC35247.1"/>
    </source>
</evidence>
<organism evidence="1 2">
    <name type="scientific">Cinara cedri</name>
    <dbReference type="NCBI Taxonomy" id="506608"/>
    <lineage>
        <taxon>Eukaryota</taxon>
        <taxon>Metazoa</taxon>
        <taxon>Ecdysozoa</taxon>
        <taxon>Arthropoda</taxon>
        <taxon>Hexapoda</taxon>
        <taxon>Insecta</taxon>
        <taxon>Pterygota</taxon>
        <taxon>Neoptera</taxon>
        <taxon>Paraneoptera</taxon>
        <taxon>Hemiptera</taxon>
        <taxon>Sternorrhyncha</taxon>
        <taxon>Aphidomorpha</taxon>
        <taxon>Aphidoidea</taxon>
        <taxon>Aphididae</taxon>
        <taxon>Lachninae</taxon>
        <taxon>Cinara</taxon>
    </lineage>
</organism>
<keyword evidence="2" id="KW-1185">Reference proteome</keyword>
<keyword evidence="1" id="KW-0695">RNA-directed DNA polymerase</keyword>
<feature type="non-terminal residue" evidence="1">
    <location>
        <position position="71"/>
    </location>
</feature>
<gene>
    <name evidence="1" type="ORF">CINCED_3A016763</name>
</gene>
<dbReference type="GO" id="GO:0003964">
    <property type="term" value="F:RNA-directed DNA polymerase activity"/>
    <property type="evidence" value="ECO:0007669"/>
    <property type="project" value="UniProtKB-KW"/>
</dbReference>
<dbReference type="OrthoDB" id="7457576at2759"/>
<dbReference type="Proteomes" id="UP000325440">
    <property type="component" value="Unassembled WGS sequence"/>
</dbReference>
<protein>
    <submittedName>
        <fullName evidence="1">Reverse transcriptase domain</fullName>
    </submittedName>
</protein>
<dbReference type="EMBL" id="CABPRJ010001156">
    <property type="protein sequence ID" value="VVC35247.1"/>
    <property type="molecule type" value="Genomic_DNA"/>
</dbReference>
<keyword evidence="1" id="KW-0808">Transferase</keyword>
<name>A0A5E4MUP4_9HEMI</name>
<dbReference type="AlphaFoldDB" id="A0A5E4MUP4"/>